<dbReference type="Gene3D" id="3.30.1370.10">
    <property type="entry name" value="K Homology domain, type 1"/>
    <property type="match status" value="3"/>
</dbReference>
<dbReference type="InterPro" id="IPR055256">
    <property type="entry name" value="KH_1_KHDC4/BBP-like"/>
</dbReference>
<feature type="compositionally biased region" description="Polar residues" evidence="3">
    <location>
        <begin position="41"/>
        <end position="59"/>
    </location>
</feature>
<feature type="domain" description="K Homology" evidence="4">
    <location>
        <begin position="370"/>
        <end position="452"/>
    </location>
</feature>
<feature type="region of interest" description="Disordered" evidence="3">
    <location>
        <begin position="453"/>
        <end position="500"/>
    </location>
</feature>
<evidence type="ECO:0000313" key="6">
    <source>
        <dbReference type="Proteomes" id="UP001295684"/>
    </source>
</evidence>
<gene>
    <name evidence="5" type="ORF">ECRASSUSDP1_LOCUS6680</name>
</gene>
<name>A0AAD1UHF1_EUPCR</name>
<evidence type="ECO:0000256" key="1">
    <source>
        <dbReference type="ARBA" id="ARBA00022737"/>
    </source>
</evidence>
<dbReference type="Pfam" id="PF22675">
    <property type="entry name" value="KH-I_KHDC4-BBP"/>
    <property type="match status" value="1"/>
</dbReference>
<proteinExistence type="predicted"/>
<sequence>MKTQTSLTDKKYKTEPNTSKEANTDNSSGYNLRKRRRSYENRVQNNQATLKKESSSPGLTSRKEIKEEYKREYDRQMSSLDKVSQFNPHKRIKRDHDEDYRSDKRLEYSHSTSKRQGNYSHHYTPSFLVPCLKSCPPRKKGGEEETRILEGGKIRKKIYLPRKNGVNYIGLLIGPRGMYQKKLEEDSNCKILIRGNLPLLRRGNREGPYKAEDNDHEHVLIITDNKENLKSAEDHIKKIINATEEERDQIRKDQLKAALKISQSVYQELDESLLTPYGPPSPFAHIIPVPNECVGLIIGRGGETIRHLQVESGAKIQVAKKEVENTSMRNVFIEGPPEKYEKARKLIEDVVEEHKKLHEKNGMKDRSALQGDPIKFEVPQHLIGLIIGFRGDTIHSIQSRTRTTIIVPKDSKYSKNSVAKSEHASQKNAIVEIYGSTSNCCKAQREIKKIISSIESSRRSHRNPYPNSRRYHSTSARVPLKSESRIELNSEDKSTGLHEK</sequence>
<feature type="compositionally biased region" description="Polar residues" evidence="3">
    <location>
        <begin position="15"/>
        <end position="30"/>
    </location>
</feature>
<dbReference type="SUPFAM" id="SSF54791">
    <property type="entry name" value="Eukaryotic type KH-domain (KH-domain type I)"/>
    <property type="match status" value="3"/>
</dbReference>
<feature type="compositionally biased region" description="Basic and acidic residues" evidence="3">
    <location>
        <begin position="61"/>
        <end position="75"/>
    </location>
</feature>
<feature type="compositionally biased region" description="Basic and acidic residues" evidence="3">
    <location>
        <begin position="94"/>
        <end position="103"/>
    </location>
</feature>
<dbReference type="Proteomes" id="UP001295684">
    <property type="component" value="Unassembled WGS sequence"/>
</dbReference>
<accession>A0AAD1UHF1</accession>
<dbReference type="GO" id="GO:0003723">
    <property type="term" value="F:RNA binding"/>
    <property type="evidence" value="ECO:0007669"/>
    <property type="project" value="UniProtKB-UniRule"/>
</dbReference>
<feature type="compositionally biased region" description="Basic and acidic residues" evidence="3">
    <location>
        <begin position="480"/>
        <end position="500"/>
    </location>
</feature>
<dbReference type="InterPro" id="IPR004087">
    <property type="entry name" value="KH_dom"/>
</dbReference>
<protein>
    <recommendedName>
        <fullName evidence="4">K Homology domain-containing protein</fullName>
    </recommendedName>
</protein>
<feature type="region of interest" description="Disordered" evidence="3">
    <location>
        <begin position="1"/>
        <end position="103"/>
    </location>
</feature>
<comment type="caution">
    <text evidence="5">The sequence shown here is derived from an EMBL/GenBank/DDBJ whole genome shotgun (WGS) entry which is preliminary data.</text>
</comment>
<dbReference type="PROSITE" id="PS50084">
    <property type="entry name" value="KH_TYPE_1"/>
    <property type="match status" value="3"/>
</dbReference>
<dbReference type="PANTHER" id="PTHR10288">
    <property type="entry name" value="KH DOMAIN CONTAINING RNA BINDING PROTEIN"/>
    <property type="match status" value="1"/>
</dbReference>
<evidence type="ECO:0000313" key="5">
    <source>
        <dbReference type="EMBL" id="CAI2365333.1"/>
    </source>
</evidence>
<feature type="domain" description="K Homology" evidence="4">
    <location>
        <begin position="152"/>
        <end position="241"/>
    </location>
</feature>
<organism evidence="5 6">
    <name type="scientific">Euplotes crassus</name>
    <dbReference type="NCBI Taxonomy" id="5936"/>
    <lineage>
        <taxon>Eukaryota</taxon>
        <taxon>Sar</taxon>
        <taxon>Alveolata</taxon>
        <taxon>Ciliophora</taxon>
        <taxon>Intramacronucleata</taxon>
        <taxon>Spirotrichea</taxon>
        <taxon>Hypotrichia</taxon>
        <taxon>Euplotida</taxon>
        <taxon>Euplotidae</taxon>
        <taxon>Moneuplotes</taxon>
    </lineage>
</organism>
<feature type="compositionally biased region" description="Polar residues" evidence="3">
    <location>
        <begin position="76"/>
        <end position="87"/>
    </location>
</feature>
<keyword evidence="2" id="KW-0694">RNA-binding</keyword>
<evidence type="ECO:0000259" key="4">
    <source>
        <dbReference type="SMART" id="SM00322"/>
    </source>
</evidence>
<keyword evidence="1" id="KW-0677">Repeat</keyword>
<dbReference type="CDD" id="cd00105">
    <property type="entry name" value="KH-I"/>
    <property type="match status" value="1"/>
</dbReference>
<dbReference type="Pfam" id="PF00013">
    <property type="entry name" value="KH_1"/>
    <property type="match status" value="2"/>
</dbReference>
<evidence type="ECO:0000256" key="2">
    <source>
        <dbReference type="PROSITE-ProRule" id="PRU00117"/>
    </source>
</evidence>
<keyword evidence="6" id="KW-1185">Reference proteome</keyword>
<dbReference type="InterPro" id="IPR036612">
    <property type="entry name" value="KH_dom_type_1_sf"/>
</dbReference>
<dbReference type="AlphaFoldDB" id="A0AAD1UHF1"/>
<evidence type="ECO:0000256" key="3">
    <source>
        <dbReference type="SAM" id="MobiDB-lite"/>
    </source>
</evidence>
<feature type="domain" description="K Homology" evidence="4">
    <location>
        <begin position="281"/>
        <end position="352"/>
    </location>
</feature>
<dbReference type="InterPro" id="IPR004088">
    <property type="entry name" value="KH_dom_type_1"/>
</dbReference>
<dbReference type="EMBL" id="CAMPGE010006485">
    <property type="protein sequence ID" value="CAI2365333.1"/>
    <property type="molecule type" value="Genomic_DNA"/>
</dbReference>
<dbReference type="SMART" id="SM00322">
    <property type="entry name" value="KH"/>
    <property type="match status" value="3"/>
</dbReference>
<reference evidence="5" key="1">
    <citation type="submission" date="2023-07" db="EMBL/GenBank/DDBJ databases">
        <authorList>
            <consortium name="AG Swart"/>
            <person name="Singh M."/>
            <person name="Singh A."/>
            <person name="Seah K."/>
            <person name="Emmerich C."/>
        </authorList>
    </citation>
    <scope>NUCLEOTIDE SEQUENCE</scope>
    <source>
        <strain evidence="5">DP1</strain>
    </source>
</reference>